<reference evidence="13" key="2">
    <citation type="submission" date="2020-05" db="UniProtKB">
        <authorList>
            <consortium name="EnsemblMetazoa"/>
        </authorList>
    </citation>
    <scope>IDENTIFICATION</scope>
    <source>
        <strain evidence="13">FAR1</strain>
    </source>
</reference>
<feature type="binding site" evidence="10">
    <location>
        <begin position="249"/>
        <end position="252"/>
    </location>
    <ligand>
        <name>substrate</name>
    </ligand>
</feature>
<evidence type="ECO:0000256" key="9">
    <source>
        <dbReference type="PIRSR" id="PIRSR600246-1"/>
    </source>
</evidence>
<dbReference type="CDD" id="cd04702">
    <property type="entry name" value="ASRGL1_like"/>
    <property type="match status" value="1"/>
</dbReference>
<evidence type="ECO:0000256" key="10">
    <source>
        <dbReference type="PIRSR" id="PIRSR600246-2"/>
    </source>
</evidence>
<evidence type="ECO:0000256" key="1">
    <source>
        <dbReference type="ARBA" id="ARBA00000306"/>
    </source>
</evidence>
<dbReference type="SUPFAM" id="SSF56235">
    <property type="entry name" value="N-terminal nucleophile aminohydrolases (Ntn hydrolases)"/>
    <property type="match status" value="1"/>
</dbReference>
<dbReference type="PANTHER" id="PTHR10188:SF43">
    <property type="entry name" value="ASPARAGINASE (EUROFUNG)"/>
    <property type="match status" value="1"/>
</dbReference>
<keyword evidence="5" id="KW-0068">Autocatalytic cleavage</keyword>
<dbReference type="EMBL" id="AXCN02002140">
    <property type="status" value="NOT_ANNOTATED_CDS"/>
    <property type="molecule type" value="Genomic_DNA"/>
</dbReference>
<organism evidence="13 14">
    <name type="scientific">Anopheles farauti</name>
    <dbReference type="NCBI Taxonomy" id="69004"/>
    <lineage>
        <taxon>Eukaryota</taxon>
        <taxon>Metazoa</taxon>
        <taxon>Ecdysozoa</taxon>
        <taxon>Arthropoda</taxon>
        <taxon>Hexapoda</taxon>
        <taxon>Insecta</taxon>
        <taxon>Pterygota</taxon>
        <taxon>Neoptera</taxon>
        <taxon>Endopterygota</taxon>
        <taxon>Diptera</taxon>
        <taxon>Nematocera</taxon>
        <taxon>Culicoidea</taxon>
        <taxon>Culicidae</taxon>
        <taxon>Anophelinae</taxon>
        <taxon>Anopheles</taxon>
    </lineage>
</organism>
<evidence type="ECO:0000256" key="3">
    <source>
        <dbReference type="ARBA" id="ARBA00022670"/>
    </source>
</evidence>
<dbReference type="GO" id="GO:0008798">
    <property type="term" value="F:beta-aspartyl-peptidase activity"/>
    <property type="evidence" value="ECO:0007669"/>
    <property type="project" value="UniProtKB-EC"/>
</dbReference>
<dbReference type="GO" id="GO:0033345">
    <property type="term" value="P:L-asparagine catabolic process via L-aspartate"/>
    <property type="evidence" value="ECO:0007669"/>
    <property type="project" value="TreeGrafter"/>
</dbReference>
<dbReference type="GO" id="GO:0004067">
    <property type="term" value="F:asparaginase activity"/>
    <property type="evidence" value="ECO:0007669"/>
    <property type="project" value="UniProtKB-EC"/>
</dbReference>
<keyword evidence="14" id="KW-1185">Reference proteome</keyword>
<dbReference type="EnsemblMetazoa" id="AFAF005293-RA">
    <property type="protein sequence ID" value="AFAF005293-PA"/>
    <property type="gene ID" value="AFAF005293"/>
</dbReference>
<dbReference type="InterPro" id="IPR029055">
    <property type="entry name" value="Ntn_hydrolases_N"/>
</dbReference>
<name>A0A182Q8Q6_9DIPT</name>
<dbReference type="InterPro" id="IPR000246">
    <property type="entry name" value="Peptidase_T2"/>
</dbReference>
<sequence>MNILVPSAVKMLLVWKLLFVSSLAINFKGCLCFGEPVVIVHGGAGTVSEDRIPGKLRGVTLAAKVGYQVLARNGSVLEAVEQAVRIMEADRFFNAGYGSALNVEGDVEMDASIMDGANRATGSLSGVRDLLHPISLAREIMDHSGHNFLIGEGLQGFALARGFQFLEPPGQLVTQYAQDALDDWKASDQSYRSGEGGTVGAVAIDANGNIAAATSTGGVTGKRVGRVGDTPIIGSGTYADNRLGGVSLTGDGDIIMKVCLAFDVLRTAELTGRDIQPVADELLEAMSATLGGTAGLVAIDSAGNVAVAHNSLHMSWAYQRGDTVAYGASKNDFFIQPASNVAFFQP</sequence>
<evidence type="ECO:0000256" key="4">
    <source>
        <dbReference type="ARBA" id="ARBA00022801"/>
    </source>
</evidence>
<evidence type="ECO:0000313" key="13">
    <source>
        <dbReference type="EnsemblMetazoa" id="AFAF005293-PA"/>
    </source>
</evidence>
<comment type="similarity">
    <text evidence="2">Belongs to the Ntn-hydrolase family.</text>
</comment>
<dbReference type="GO" id="GO:0006508">
    <property type="term" value="P:proteolysis"/>
    <property type="evidence" value="ECO:0007669"/>
    <property type="project" value="UniProtKB-KW"/>
</dbReference>
<keyword evidence="12" id="KW-0732">Signal</keyword>
<comment type="catalytic activity">
    <reaction evidence="1">
        <text>Cleavage of a beta-linked Asp residue from the N-terminus of a polypeptide.</text>
        <dbReference type="EC" id="3.4.19.5"/>
    </reaction>
</comment>
<proteinExistence type="inferred from homology"/>
<evidence type="ECO:0000256" key="7">
    <source>
        <dbReference type="ARBA" id="ARBA00054922"/>
    </source>
</evidence>
<protein>
    <recommendedName>
        <fullName evidence="15">Isoaspartyl peptidase/L-asparaginase</fullName>
    </recommendedName>
</protein>
<dbReference type="FunFam" id="3.60.20.30:FF:000001">
    <property type="entry name" value="Isoaspartyl peptidase/L-asparaginase"/>
    <property type="match status" value="1"/>
</dbReference>
<dbReference type="AlphaFoldDB" id="A0A182Q8Q6"/>
<evidence type="ECO:0000256" key="12">
    <source>
        <dbReference type="SAM" id="SignalP"/>
    </source>
</evidence>
<evidence type="ECO:0000256" key="8">
    <source>
        <dbReference type="ARBA" id="ARBA00061780"/>
    </source>
</evidence>
<comment type="subunit">
    <text evidence="8">Heterodimer of an alpha and beta chain produced by autocleavage.</text>
</comment>
<dbReference type="VEuPathDB" id="VectorBase:AFAF005293"/>
<feature type="chain" id="PRO_5008132507" description="Isoaspartyl peptidase/L-asparaginase" evidence="12">
    <location>
        <begin position="25"/>
        <end position="346"/>
    </location>
</feature>
<comment type="catalytic activity">
    <reaction evidence="6">
        <text>L-asparagine + H2O = L-aspartate + NH4(+)</text>
        <dbReference type="Rhea" id="RHEA:21016"/>
        <dbReference type="ChEBI" id="CHEBI:15377"/>
        <dbReference type="ChEBI" id="CHEBI:28938"/>
        <dbReference type="ChEBI" id="CHEBI:29991"/>
        <dbReference type="ChEBI" id="CHEBI:58048"/>
        <dbReference type="EC" id="3.5.1.1"/>
    </reaction>
</comment>
<evidence type="ECO:0000256" key="11">
    <source>
        <dbReference type="PIRSR" id="PIRSR600246-3"/>
    </source>
</evidence>
<dbReference type="STRING" id="69004.A0A182Q8Q6"/>
<dbReference type="PANTHER" id="PTHR10188">
    <property type="entry name" value="L-ASPARAGINASE"/>
    <property type="match status" value="1"/>
</dbReference>
<dbReference type="Proteomes" id="UP000075886">
    <property type="component" value="Unassembled WGS sequence"/>
</dbReference>
<feature type="binding site" evidence="10">
    <location>
        <begin position="226"/>
        <end position="229"/>
    </location>
    <ligand>
        <name>substrate</name>
    </ligand>
</feature>
<evidence type="ECO:0008006" key="15">
    <source>
        <dbReference type="Google" id="ProtNLM"/>
    </source>
</evidence>
<dbReference type="Pfam" id="PF01112">
    <property type="entry name" value="Asparaginase_2"/>
    <property type="match status" value="1"/>
</dbReference>
<evidence type="ECO:0000256" key="2">
    <source>
        <dbReference type="ARBA" id="ARBA00010872"/>
    </source>
</evidence>
<feature type="site" description="Cleavage; by autolysis" evidence="11">
    <location>
        <begin position="197"/>
        <end position="198"/>
    </location>
</feature>
<evidence type="ECO:0000256" key="5">
    <source>
        <dbReference type="ARBA" id="ARBA00022813"/>
    </source>
</evidence>
<accession>A0A182Q8Q6</accession>
<dbReference type="GO" id="GO:0005737">
    <property type="term" value="C:cytoplasm"/>
    <property type="evidence" value="ECO:0007669"/>
    <property type="project" value="TreeGrafter"/>
</dbReference>
<dbReference type="InterPro" id="IPR033844">
    <property type="entry name" value="ASRGL1_meta"/>
</dbReference>
<dbReference type="Gene3D" id="3.60.20.30">
    <property type="entry name" value="(Glycosyl)asparaginase"/>
    <property type="match status" value="1"/>
</dbReference>
<feature type="signal peptide" evidence="12">
    <location>
        <begin position="1"/>
        <end position="24"/>
    </location>
</feature>
<comment type="function">
    <text evidence="7">Has both L-asparaginase and beta-aspartyl peptidase activity. Does not have aspartylglucosaminidase activity and is inactive toward GlcNAc-L-Asn. Likewise, has no activity toward glutamine.</text>
</comment>
<keyword evidence="4" id="KW-0378">Hydrolase</keyword>
<evidence type="ECO:0000256" key="6">
    <source>
        <dbReference type="ARBA" id="ARBA00049366"/>
    </source>
</evidence>
<keyword evidence="3" id="KW-0645">Protease</keyword>
<evidence type="ECO:0000313" key="14">
    <source>
        <dbReference type="Proteomes" id="UP000075886"/>
    </source>
</evidence>
<reference evidence="14" key="1">
    <citation type="submission" date="2014-01" db="EMBL/GenBank/DDBJ databases">
        <title>The Genome Sequence of Anopheles farauti FAR1 (V2).</title>
        <authorList>
            <consortium name="The Broad Institute Genomics Platform"/>
            <person name="Neafsey D.E."/>
            <person name="Besansky N."/>
            <person name="Howell P."/>
            <person name="Walton C."/>
            <person name="Young S.K."/>
            <person name="Zeng Q."/>
            <person name="Gargeya S."/>
            <person name="Fitzgerald M."/>
            <person name="Haas B."/>
            <person name="Abouelleil A."/>
            <person name="Allen A.W."/>
            <person name="Alvarado L."/>
            <person name="Arachchi H.M."/>
            <person name="Berlin A.M."/>
            <person name="Chapman S.B."/>
            <person name="Gainer-Dewar J."/>
            <person name="Goldberg J."/>
            <person name="Griggs A."/>
            <person name="Gujja S."/>
            <person name="Hansen M."/>
            <person name="Howarth C."/>
            <person name="Imamovic A."/>
            <person name="Ireland A."/>
            <person name="Larimer J."/>
            <person name="McCowan C."/>
            <person name="Murphy C."/>
            <person name="Pearson M."/>
            <person name="Poon T.W."/>
            <person name="Priest M."/>
            <person name="Roberts A."/>
            <person name="Saif S."/>
            <person name="Shea T."/>
            <person name="Sisk P."/>
            <person name="Sykes S."/>
            <person name="Wortman J."/>
            <person name="Nusbaum C."/>
            <person name="Birren B."/>
        </authorList>
    </citation>
    <scope>NUCLEOTIDE SEQUENCE [LARGE SCALE GENOMIC DNA]</scope>
    <source>
        <strain evidence="14">FAR1</strain>
    </source>
</reference>
<feature type="active site" description="Nucleophile" evidence="9">
    <location>
        <position position="198"/>
    </location>
</feature>